<accession>A0A1Q9CJS5</accession>
<protein>
    <submittedName>
        <fullName evidence="1">Uncharacterized protein</fullName>
    </submittedName>
</protein>
<evidence type="ECO:0000313" key="2">
    <source>
        <dbReference type="Proteomes" id="UP000186817"/>
    </source>
</evidence>
<sequence>MASSGFDSAAFADFAAAAGLDVAGATSGDSAGIEHGASELPPALSPENRDRLVAAQEAGANQLDVALARAGAVMRRCPLHDIGGDDHLSNFSASIRLLVPQPIRFLDDVDLKPRSARQSLTCWPAAGAELFGYAATAACIVEAAHPPEPLRRRPLWMRSGTHGIFLHYATLFGAVGSGTKGSGTVSGIRSTIQGRRALSSRLEFVAGGLPDVLLLLAALIGWAGAARAVLAITVLWEWDGWFSPGSKAEEPKLTRRWHGATSPLFCAGGRLGGQAVASHSALVVPAGVRNIVALTASLDELAAAGIPAVALLAAPAQSSPKGPKAFIYVPEILAQGYGKDPSVNGIFACFWGLTADRGWCRRLVGRGFADWFAGRAQKCAPRFRAVCPAGRSLRYDQKGATAPW</sequence>
<keyword evidence="2" id="KW-1185">Reference proteome</keyword>
<comment type="caution">
    <text evidence="1">The sequence shown here is derived from an EMBL/GenBank/DDBJ whole genome shotgun (WGS) entry which is preliminary data.</text>
</comment>
<dbReference type="OrthoDB" id="433954at2759"/>
<dbReference type="AlphaFoldDB" id="A0A1Q9CJS5"/>
<proteinExistence type="predicted"/>
<dbReference type="EMBL" id="LSRX01001136">
    <property type="protein sequence ID" value="OLP83172.1"/>
    <property type="molecule type" value="Genomic_DNA"/>
</dbReference>
<organism evidence="1 2">
    <name type="scientific">Symbiodinium microadriaticum</name>
    <name type="common">Dinoflagellate</name>
    <name type="synonym">Zooxanthella microadriatica</name>
    <dbReference type="NCBI Taxonomy" id="2951"/>
    <lineage>
        <taxon>Eukaryota</taxon>
        <taxon>Sar</taxon>
        <taxon>Alveolata</taxon>
        <taxon>Dinophyceae</taxon>
        <taxon>Suessiales</taxon>
        <taxon>Symbiodiniaceae</taxon>
        <taxon>Symbiodinium</taxon>
    </lineage>
</organism>
<gene>
    <name evidence="1" type="ORF">AK812_SmicGene36110</name>
</gene>
<name>A0A1Q9CJS5_SYMMI</name>
<evidence type="ECO:0000313" key="1">
    <source>
        <dbReference type="EMBL" id="OLP83172.1"/>
    </source>
</evidence>
<dbReference type="Proteomes" id="UP000186817">
    <property type="component" value="Unassembled WGS sequence"/>
</dbReference>
<reference evidence="1 2" key="1">
    <citation type="submission" date="2016-02" db="EMBL/GenBank/DDBJ databases">
        <title>Genome analysis of coral dinoflagellate symbionts highlights evolutionary adaptations to a symbiotic lifestyle.</title>
        <authorList>
            <person name="Aranda M."/>
            <person name="Li Y."/>
            <person name="Liew Y.J."/>
            <person name="Baumgarten S."/>
            <person name="Simakov O."/>
            <person name="Wilson M."/>
            <person name="Piel J."/>
            <person name="Ashoor H."/>
            <person name="Bougouffa S."/>
            <person name="Bajic V.B."/>
            <person name="Ryu T."/>
            <person name="Ravasi T."/>
            <person name="Bayer T."/>
            <person name="Micklem G."/>
            <person name="Kim H."/>
            <person name="Bhak J."/>
            <person name="Lajeunesse T.C."/>
            <person name="Voolstra C.R."/>
        </authorList>
    </citation>
    <scope>NUCLEOTIDE SEQUENCE [LARGE SCALE GENOMIC DNA]</scope>
    <source>
        <strain evidence="1 2">CCMP2467</strain>
    </source>
</reference>